<evidence type="ECO:0000313" key="2">
    <source>
        <dbReference type="Proteomes" id="UP000005551"/>
    </source>
</evidence>
<name>I5BTX2_9BACT</name>
<dbReference type="SUPFAM" id="SSF48452">
    <property type="entry name" value="TPR-like"/>
    <property type="match status" value="1"/>
</dbReference>
<accession>I5BTX2</accession>
<dbReference type="AlphaFoldDB" id="I5BTX2"/>
<dbReference type="InterPro" id="IPR011990">
    <property type="entry name" value="TPR-like_helical_dom_sf"/>
</dbReference>
<sequence length="114" mass="12730">MSLYLLLQAYPTLCAAQAPDAPSRLDSLLLRLHDPLVDSVRREVHLGIFMELAFQDNARALAHLDTCIQIAEAENAIRSLGRFYNNQGVIHNISGRPDQALKSFLKGAGIYRIR</sequence>
<protein>
    <submittedName>
        <fullName evidence="1">Uncharacterized protein</fullName>
    </submittedName>
</protein>
<evidence type="ECO:0000313" key="1">
    <source>
        <dbReference type="EMBL" id="EIM73024.1"/>
    </source>
</evidence>
<keyword evidence="2" id="KW-1185">Reference proteome</keyword>
<organism evidence="1 2">
    <name type="scientific">Nitritalea halalkaliphila LW7</name>
    <dbReference type="NCBI Taxonomy" id="1189621"/>
    <lineage>
        <taxon>Bacteria</taxon>
        <taxon>Pseudomonadati</taxon>
        <taxon>Bacteroidota</taxon>
        <taxon>Cytophagia</taxon>
        <taxon>Cytophagales</taxon>
        <taxon>Cyclobacteriaceae</taxon>
        <taxon>Nitritalea</taxon>
    </lineage>
</organism>
<proteinExistence type="predicted"/>
<reference evidence="1 2" key="1">
    <citation type="submission" date="2012-05" db="EMBL/GenBank/DDBJ databases">
        <title>Genome sequence of Nitritalea halalkaliphila LW7.</title>
        <authorList>
            <person name="Jangir P.K."/>
            <person name="Singh A."/>
            <person name="Shivaji S."/>
            <person name="Sharma R."/>
        </authorList>
    </citation>
    <scope>NUCLEOTIDE SEQUENCE [LARGE SCALE GENOMIC DNA]</scope>
    <source>
        <strain evidence="1 2">LW7</strain>
    </source>
</reference>
<gene>
    <name evidence="1" type="ORF">A3SI_18774</name>
</gene>
<comment type="caution">
    <text evidence="1">The sequence shown here is derived from an EMBL/GenBank/DDBJ whole genome shotgun (WGS) entry which is preliminary data.</text>
</comment>
<dbReference type="Proteomes" id="UP000005551">
    <property type="component" value="Unassembled WGS sequence"/>
</dbReference>
<dbReference type="Gene3D" id="1.25.40.10">
    <property type="entry name" value="Tetratricopeptide repeat domain"/>
    <property type="match status" value="1"/>
</dbReference>
<dbReference type="EMBL" id="AJYA01000069">
    <property type="protein sequence ID" value="EIM73024.1"/>
    <property type="molecule type" value="Genomic_DNA"/>
</dbReference>